<accession>A0A4C1VWM1</accession>
<sequence length="77" mass="9177">MCARVATKKVITAAHRLPRPQGSHKKYVEDQNRDYEKSQKPIHGMKRDREGGKQEDERKTCQNDGEQRWTLIWRELE</sequence>
<protein>
    <submittedName>
        <fullName evidence="2">Uncharacterized protein</fullName>
    </submittedName>
</protein>
<proteinExistence type="predicted"/>
<dbReference type="AlphaFoldDB" id="A0A4C1VWM1"/>
<reference evidence="2 3" key="1">
    <citation type="journal article" date="2019" name="Commun. Biol.">
        <title>The bagworm genome reveals a unique fibroin gene that provides high tensile strength.</title>
        <authorList>
            <person name="Kono N."/>
            <person name="Nakamura H."/>
            <person name="Ohtoshi R."/>
            <person name="Tomita M."/>
            <person name="Numata K."/>
            <person name="Arakawa K."/>
        </authorList>
    </citation>
    <scope>NUCLEOTIDE SEQUENCE [LARGE SCALE GENOMIC DNA]</scope>
</reference>
<dbReference type="EMBL" id="BGZK01000423">
    <property type="protein sequence ID" value="GBP42752.1"/>
    <property type="molecule type" value="Genomic_DNA"/>
</dbReference>
<dbReference type="Proteomes" id="UP000299102">
    <property type="component" value="Unassembled WGS sequence"/>
</dbReference>
<feature type="compositionally biased region" description="Basic and acidic residues" evidence="1">
    <location>
        <begin position="26"/>
        <end position="63"/>
    </location>
</feature>
<comment type="caution">
    <text evidence="2">The sequence shown here is derived from an EMBL/GenBank/DDBJ whole genome shotgun (WGS) entry which is preliminary data.</text>
</comment>
<name>A0A4C1VWM1_EUMVA</name>
<evidence type="ECO:0000256" key="1">
    <source>
        <dbReference type="SAM" id="MobiDB-lite"/>
    </source>
</evidence>
<feature type="compositionally biased region" description="Basic residues" evidence="1">
    <location>
        <begin position="16"/>
        <end position="25"/>
    </location>
</feature>
<feature type="region of interest" description="Disordered" evidence="1">
    <location>
        <begin position="1"/>
        <end position="63"/>
    </location>
</feature>
<evidence type="ECO:0000313" key="2">
    <source>
        <dbReference type="EMBL" id="GBP42752.1"/>
    </source>
</evidence>
<gene>
    <name evidence="2" type="ORF">EVAR_23390_1</name>
</gene>
<keyword evidence="3" id="KW-1185">Reference proteome</keyword>
<evidence type="ECO:0000313" key="3">
    <source>
        <dbReference type="Proteomes" id="UP000299102"/>
    </source>
</evidence>
<organism evidence="2 3">
    <name type="scientific">Eumeta variegata</name>
    <name type="common">Bagworm moth</name>
    <name type="synonym">Eumeta japonica</name>
    <dbReference type="NCBI Taxonomy" id="151549"/>
    <lineage>
        <taxon>Eukaryota</taxon>
        <taxon>Metazoa</taxon>
        <taxon>Ecdysozoa</taxon>
        <taxon>Arthropoda</taxon>
        <taxon>Hexapoda</taxon>
        <taxon>Insecta</taxon>
        <taxon>Pterygota</taxon>
        <taxon>Neoptera</taxon>
        <taxon>Endopterygota</taxon>
        <taxon>Lepidoptera</taxon>
        <taxon>Glossata</taxon>
        <taxon>Ditrysia</taxon>
        <taxon>Tineoidea</taxon>
        <taxon>Psychidae</taxon>
        <taxon>Oiketicinae</taxon>
        <taxon>Eumeta</taxon>
    </lineage>
</organism>